<organism evidence="2 3">
    <name type="scientific">Prosthecobacter vanneervenii</name>
    <dbReference type="NCBI Taxonomy" id="48466"/>
    <lineage>
        <taxon>Bacteria</taxon>
        <taxon>Pseudomonadati</taxon>
        <taxon>Verrucomicrobiota</taxon>
        <taxon>Verrucomicrobiia</taxon>
        <taxon>Verrucomicrobiales</taxon>
        <taxon>Verrucomicrobiaceae</taxon>
        <taxon>Prosthecobacter</taxon>
    </lineage>
</organism>
<dbReference type="Proteomes" id="UP000590740">
    <property type="component" value="Unassembled WGS sequence"/>
</dbReference>
<proteinExistence type="predicted"/>
<evidence type="ECO:0000259" key="1">
    <source>
        <dbReference type="Pfam" id="PF20376"/>
    </source>
</evidence>
<dbReference type="Pfam" id="PF20376">
    <property type="entry name" value="DUF6671"/>
    <property type="match status" value="1"/>
</dbReference>
<sequence length="286" mass="31379">METRPVTLCRAYEGSCIVLSTKHAKSGALSAPFWNTLKASMIECPVDTDLLGSFSSTGSRAGNAIECARRKCQMSLRRLGEKVKFALASEGSFGPHPFLPGRASDFEVLYFIDRKHGFQLHLSCLSAKTNFAMKAVGSMEELREFAAKALFPTHGLILRPNRSVDPTLVFKGVDSEGALESAFRECVKHSADRKAWVETDMRAMFNPTRMEVIAELGGRLAERLAALCPKCRTPGWGRVEMLPEMDYGDCAGAVETGGAEVHGCVKCGHEERMGWGGGVERRARIW</sequence>
<name>A0A7W7YA38_9BACT</name>
<keyword evidence="3" id="KW-1185">Reference proteome</keyword>
<reference evidence="2 3" key="1">
    <citation type="submission" date="2020-08" db="EMBL/GenBank/DDBJ databases">
        <title>Genomic Encyclopedia of Type Strains, Phase IV (KMG-IV): sequencing the most valuable type-strain genomes for metagenomic binning, comparative biology and taxonomic classification.</title>
        <authorList>
            <person name="Goeker M."/>
        </authorList>
    </citation>
    <scope>NUCLEOTIDE SEQUENCE [LARGE SCALE GENOMIC DNA]</scope>
    <source>
        <strain evidence="2 3">DSM 12252</strain>
    </source>
</reference>
<comment type="caution">
    <text evidence="2">The sequence shown here is derived from an EMBL/GenBank/DDBJ whole genome shotgun (WGS) entry which is preliminary data.</text>
</comment>
<evidence type="ECO:0000313" key="2">
    <source>
        <dbReference type="EMBL" id="MBB5032401.1"/>
    </source>
</evidence>
<gene>
    <name evidence="2" type="ORF">HNQ65_001978</name>
</gene>
<accession>A0A7W7YA38</accession>
<dbReference type="InterPro" id="IPR046612">
    <property type="entry name" value="DUF6671"/>
</dbReference>
<feature type="domain" description="DUF6671" evidence="1">
    <location>
        <begin position="81"/>
        <end position="272"/>
    </location>
</feature>
<dbReference type="AlphaFoldDB" id="A0A7W7YA38"/>
<protein>
    <recommendedName>
        <fullName evidence="1">DUF6671 domain-containing protein</fullName>
    </recommendedName>
</protein>
<dbReference type="RefSeq" id="WP_184339329.1">
    <property type="nucleotide sequence ID" value="NZ_JACHIG010000003.1"/>
</dbReference>
<evidence type="ECO:0000313" key="3">
    <source>
        <dbReference type="Proteomes" id="UP000590740"/>
    </source>
</evidence>
<dbReference type="EMBL" id="JACHIG010000003">
    <property type="protein sequence ID" value="MBB5032401.1"/>
    <property type="molecule type" value="Genomic_DNA"/>
</dbReference>